<dbReference type="KEGG" id="nfl:COO91_02529"/>
<keyword evidence="1 4" id="KW-0349">Heme</keyword>
<dbReference type="PROSITE" id="PS51007">
    <property type="entry name" value="CYTC"/>
    <property type="match status" value="1"/>
</dbReference>
<dbReference type="Pfam" id="PF21419">
    <property type="entry name" value="RoxA-like_Cyt-c"/>
    <property type="match status" value="1"/>
</dbReference>
<evidence type="ECO:0000256" key="5">
    <source>
        <dbReference type="SAM" id="Phobius"/>
    </source>
</evidence>
<evidence type="ECO:0000256" key="2">
    <source>
        <dbReference type="ARBA" id="ARBA00022723"/>
    </source>
</evidence>
<name>A0A2K8SMH3_9NOSO</name>
<dbReference type="GO" id="GO:0046872">
    <property type="term" value="F:metal ion binding"/>
    <property type="evidence" value="ECO:0007669"/>
    <property type="project" value="UniProtKB-KW"/>
</dbReference>
<dbReference type="InterPro" id="IPR036909">
    <property type="entry name" value="Cyt_c-like_dom_sf"/>
</dbReference>
<sequence>MTEQTNPTLLSTPHKGIKGIFKRIWVVIVGVVAVAVFLLWPVLSNSPVDYADIENHFKYGSIGSEPINGIPYWIWKVLPELFPDKLPGKGYNSLGFIKEPDKDLPIGFSQRRVFINRVGLNCAVCHTGTLRDTPNSEHQVITTMPANVLNLQGYIKFLSAVGVDERFTANRMLPEIEKISGGLNPVEKLLYRFIAIPQTRDALINQAYRLKFVEEQPDWGPGRVDTFNPYKAIQFHFPMDKLRQDELIGTSDFPSVWNQKPREGLQLHWDGNNTSVDERNKSAALGAGVTPTTIDLPRIQRVADWLWELPPPKYPYEVNETLAATGKPLFESNCASCHAFGGVYTGKVVPIQEIGTDPHRLDSYTYETMSNQNTLYAGYPWRFENFRKTNGYANMPLDGVWLRGPYLHNGSVPTLRDLLETPENRPKEFYRGYDVIDRAKVGFVSDVGEENGKKYFKFDTTQPGNSNSGHLYGTDLPTEDKDALVEYMKKL</sequence>
<evidence type="ECO:0000313" key="8">
    <source>
        <dbReference type="Proteomes" id="UP000232003"/>
    </source>
</evidence>
<dbReference type="InterPro" id="IPR051395">
    <property type="entry name" value="Cytochrome_c_Peroxidase/MauG"/>
</dbReference>
<dbReference type="GO" id="GO:0009055">
    <property type="term" value="F:electron transfer activity"/>
    <property type="evidence" value="ECO:0007669"/>
    <property type="project" value="InterPro"/>
</dbReference>
<keyword evidence="5" id="KW-0472">Membrane</keyword>
<keyword evidence="5" id="KW-0812">Transmembrane</keyword>
<dbReference type="OrthoDB" id="417271at2"/>
<accession>A0A2K8SMH3</accession>
<evidence type="ECO:0000256" key="3">
    <source>
        <dbReference type="ARBA" id="ARBA00023004"/>
    </source>
</evidence>
<proteinExistence type="predicted"/>
<feature type="transmembrane region" description="Helical" evidence="5">
    <location>
        <begin position="24"/>
        <end position="43"/>
    </location>
</feature>
<keyword evidence="3 4" id="KW-0408">Iron</keyword>
<keyword evidence="8" id="KW-1185">Reference proteome</keyword>
<dbReference type="PANTHER" id="PTHR30600:SF9">
    <property type="entry name" value="BLR7738 PROTEIN"/>
    <property type="match status" value="1"/>
</dbReference>
<dbReference type="RefSeq" id="WP_100898504.1">
    <property type="nucleotide sequence ID" value="NZ_CAWNNC010000001.1"/>
</dbReference>
<dbReference type="GO" id="GO:0004130">
    <property type="term" value="F:cytochrome-c peroxidase activity"/>
    <property type="evidence" value="ECO:0007669"/>
    <property type="project" value="TreeGrafter"/>
</dbReference>
<feature type="domain" description="Cytochrome c" evidence="6">
    <location>
        <begin position="321"/>
        <end position="491"/>
    </location>
</feature>
<dbReference type="PANTHER" id="PTHR30600">
    <property type="entry name" value="CYTOCHROME C PEROXIDASE-RELATED"/>
    <property type="match status" value="1"/>
</dbReference>
<dbReference type="SUPFAM" id="SSF46626">
    <property type="entry name" value="Cytochrome c"/>
    <property type="match status" value="1"/>
</dbReference>
<keyword evidence="5" id="KW-1133">Transmembrane helix</keyword>
<evidence type="ECO:0000313" key="7">
    <source>
        <dbReference type="EMBL" id="AUB36608.1"/>
    </source>
</evidence>
<gene>
    <name evidence="7" type="ORF">COO91_02529</name>
</gene>
<protein>
    <submittedName>
        <fullName evidence="7">Cytochrome c, mono-and diheme variants</fullName>
    </submittedName>
</protein>
<reference evidence="7 8" key="1">
    <citation type="submission" date="2017-11" db="EMBL/GenBank/DDBJ databases">
        <title>Complete genome of a free-living desiccation-tolerant cyanobacterium and its photosynthetic adaptation to extreme terrestrial habitat.</title>
        <authorList>
            <person name="Shang J."/>
        </authorList>
    </citation>
    <scope>NUCLEOTIDE SEQUENCE [LARGE SCALE GENOMIC DNA]</scope>
    <source>
        <strain evidence="7 8">CCNUN1</strain>
    </source>
</reference>
<organism evidence="7 8">
    <name type="scientific">Nostoc flagelliforme CCNUN1</name>
    <dbReference type="NCBI Taxonomy" id="2038116"/>
    <lineage>
        <taxon>Bacteria</taxon>
        <taxon>Bacillati</taxon>
        <taxon>Cyanobacteriota</taxon>
        <taxon>Cyanophyceae</taxon>
        <taxon>Nostocales</taxon>
        <taxon>Nostocaceae</taxon>
        <taxon>Nostoc</taxon>
    </lineage>
</organism>
<evidence type="ECO:0000259" key="6">
    <source>
        <dbReference type="PROSITE" id="PS51007"/>
    </source>
</evidence>
<dbReference type="InterPro" id="IPR009056">
    <property type="entry name" value="Cyt_c-like_dom"/>
</dbReference>
<dbReference type="EMBL" id="CP024785">
    <property type="protein sequence ID" value="AUB36608.1"/>
    <property type="molecule type" value="Genomic_DNA"/>
</dbReference>
<keyword evidence="2 4" id="KW-0479">Metal-binding</keyword>
<dbReference type="Proteomes" id="UP000232003">
    <property type="component" value="Chromosome"/>
</dbReference>
<dbReference type="GO" id="GO:0020037">
    <property type="term" value="F:heme binding"/>
    <property type="evidence" value="ECO:0007669"/>
    <property type="project" value="InterPro"/>
</dbReference>
<evidence type="ECO:0000256" key="1">
    <source>
        <dbReference type="ARBA" id="ARBA00022617"/>
    </source>
</evidence>
<dbReference type="Gene3D" id="1.10.760.10">
    <property type="entry name" value="Cytochrome c-like domain"/>
    <property type="match status" value="1"/>
</dbReference>
<dbReference type="AlphaFoldDB" id="A0A2K8SMH3"/>
<evidence type="ECO:0000256" key="4">
    <source>
        <dbReference type="PROSITE-ProRule" id="PRU00433"/>
    </source>
</evidence>